<dbReference type="InterPro" id="IPR029063">
    <property type="entry name" value="SAM-dependent_MTases_sf"/>
</dbReference>
<dbReference type="CDD" id="cd02440">
    <property type="entry name" value="AdoMet_MTases"/>
    <property type="match status" value="1"/>
</dbReference>
<dbReference type="SUPFAM" id="SSF53335">
    <property type="entry name" value="S-adenosyl-L-methionine-dependent methyltransferases"/>
    <property type="match status" value="1"/>
</dbReference>
<comment type="caution">
    <text evidence="2">The sequence shown here is derived from an EMBL/GenBank/DDBJ whole genome shotgun (WGS) entry which is preliminary data.</text>
</comment>
<dbReference type="EMBL" id="DVHF01000089">
    <property type="protein sequence ID" value="HIR57624.1"/>
    <property type="molecule type" value="Genomic_DNA"/>
</dbReference>
<evidence type="ECO:0000313" key="2">
    <source>
        <dbReference type="EMBL" id="HIR57624.1"/>
    </source>
</evidence>
<reference evidence="2" key="2">
    <citation type="journal article" date="2021" name="PeerJ">
        <title>Extensive microbial diversity within the chicken gut microbiome revealed by metagenomics and culture.</title>
        <authorList>
            <person name="Gilroy R."/>
            <person name="Ravi A."/>
            <person name="Getino M."/>
            <person name="Pursley I."/>
            <person name="Horton D.L."/>
            <person name="Alikhan N.F."/>
            <person name="Baker D."/>
            <person name="Gharbi K."/>
            <person name="Hall N."/>
            <person name="Watson M."/>
            <person name="Adriaenssens E.M."/>
            <person name="Foster-Nyarko E."/>
            <person name="Jarju S."/>
            <person name="Secka A."/>
            <person name="Antonio M."/>
            <person name="Oren A."/>
            <person name="Chaudhuri R.R."/>
            <person name="La Ragione R."/>
            <person name="Hildebrand F."/>
            <person name="Pallen M.J."/>
        </authorList>
    </citation>
    <scope>NUCLEOTIDE SEQUENCE</scope>
    <source>
        <strain evidence="2">ChiSjej1B19-7085</strain>
    </source>
</reference>
<dbReference type="AlphaFoldDB" id="A0A9D1J210"/>
<dbReference type="Gene3D" id="3.40.50.150">
    <property type="entry name" value="Vaccinia Virus protein VP39"/>
    <property type="match status" value="1"/>
</dbReference>
<sequence>MDDLHWEPLSRKISVLVSREHHFSTDTILLAWFSRPKPGSRCADLGSGCGTIPLLWCRDKPPARIFAVELQENACRQMRESIDRNGLSDIISAEHRDIRDLDSVKGDPLWQNLDLVACNPPYKAPGTGIPNPEESLRTARHEESCTMDDILRAARMLLRTGGWFCLCQRPERLCDVLAGMRSFDLEPKRLRFVHQRPGSAPSLFLAGGIRGGRPGGLTVEPPLFIESPDGGDSDDMKQIYGDYREIRA</sequence>
<dbReference type="Proteomes" id="UP000886785">
    <property type="component" value="Unassembled WGS sequence"/>
</dbReference>
<dbReference type="PANTHER" id="PTHR47739">
    <property type="entry name" value="TRNA1(VAL) (ADENINE(37)-N6)-METHYLTRANSFERASE"/>
    <property type="match status" value="1"/>
</dbReference>
<feature type="domain" description="Methyltransferase small" evidence="1">
    <location>
        <begin position="28"/>
        <end position="126"/>
    </location>
</feature>
<dbReference type="InterPro" id="IPR050210">
    <property type="entry name" value="tRNA_Adenine-N(6)_MTase"/>
</dbReference>
<evidence type="ECO:0000259" key="1">
    <source>
        <dbReference type="Pfam" id="PF05175"/>
    </source>
</evidence>
<accession>A0A9D1J210</accession>
<reference evidence="2" key="1">
    <citation type="submission" date="2020-10" db="EMBL/GenBank/DDBJ databases">
        <authorList>
            <person name="Gilroy R."/>
        </authorList>
    </citation>
    <scope>NUCLEOTIDE SEQUENCE</scope>
    <source>
        <strain evidence="2">ChiSjej1B19-7085</strain>
    </source>
</reference>
<organism evidence="2 3">
    <name type="scientific">Candidatus Gallacutalibacter pullicola</name>
    <dbReference type="NCBI Taxonomy" id="2840830"/>
    <lineage>
        <taxon>Bacteria</taxon>
        <taxon>Bacillati</taxon>
        <taxon>Bacillota</taxon>
        <taxon>Clostridia</taxon>
        <taxon>Eubacteriales</taxon>
        <taxon>Candidatus Gallacutalibacter</taxon>
    </lineage>
</organism>
<dbReference type="PANTHER" id="PTHR47739:SF1">
    <property type="entry name" value="TRNA1(VAL) (ADENINE(37)-N6)-METHYLTRANSFERASE"/>
    <property type="match status" value="1"/>
</dbReference>
<proteinExistence type="predicted"/>
<gene>
    <name evidence="2" type="ORF">IAA54_08125</name>
</gene>
<dbReference type="InterPro" id="IPR007848">
    <property type="entry name" value="Small_mtfrase_dom"/>
</dbReference>
<evidence type="ECO:0000313" key="3">
    <source>
        <dbReference type="Proteomes" id="UP000886785"/>
    </source>
</evidence>
<dbReference type="GO" id="GO:0032259">
    <property type="term" value="P:methylation"/>
    <property type="evidence" value="ECO:0007669"/>
    <property type="project" value="UniProtKB-KW"/>
</dbReference>
<dbReference type="Pfam" id="PF05175">
    <property type="entry name" value="MTS"/>
    <property type="match status" value="1"/>
</dbReference>
<name>A0A9D1J210_9FIRM</name>
<protein>
    <submittedName>
        <fullName evidence="2">Methyltransferase</fullName>
    </submittedName>
</protein>
<dbReference type="GO" id="GO:0008168">
    <property type="term" value="F:methyltransferase activity"/>
    <property type="evidence" value="ECO:0007669"/>
    <property type="project" value="UniProtKB-KW"/>
</dbReference>
<keyword evidence="2" id="KW-0808">Transferase</keyword>
<keyword evidence="2" id="KW-0489">Methyltransferase</keyword>